<dbReference type="InterPro" id="IPR002104">
    <property type="entry name" value="Integrase_catalytic"/>
</dbReference>
<dbReference type="Proteomes" id="UP000242320">
    <property type="component" value="Unassembled WGS sequence"/>
</dbReference>
<evidence type="ECO:0000313" key="7">
    <source>
        <dbReference type="EMBL" id="OSC22377.1"/>
    </source>
</evidence>
<reference evidence="7 8" key="1">
    <citation type="submission" date="2017-04" db="EMBL/GenBank/DDBJ databases">
        <title>The new phylogeny of genus Mycobacterium.</title>
        <authorList>
            <person name="Tortoli E."/>
            <person name="Trovato A."/>
            <person name="Cirillo D.M."/>
        </authorList>
    </citation>
    <scope>NUCLEOTIDE SEQUENCE [LARGE SCALE GENOMIC DNA]</scope>
    <source>
        <strain evidence="7 8">DSM 45247</strain>
    </source>
</reference>
<accession>A0A1X2KL10</accession>
<evidence type="ECO:0000256" key="4">
    <source>
        <dbReference type="PROSITE-ProRule" id="PRU01248"/>
    </source>
</evidence>
<evidence type="ECO:0000256" key="1">
    <source>
        <dbReference type="ARBA" id="ARBA00008857"/>
    </source>
</evidence>
<dbReference type="OrthoDB" id="8421690at2"/>
<dbReference type="GO" id="GO:0015074">
    <property type="term" value="P:DNA integration"/>
    <property type="evidence" value="ECO:0007669"/>
    <property type="project" value="InterPro"/>
</dbReference>
<keyword evidence="3" id="KW-0233">DNA recombination</keyword>
<comment type="similarity">
    <text evidence="1">Belongs to the 'phage' integrase family.</text>
</comment>
<dbReference type="PROSITE" id="PS51900">
    <property type="entry name" value="CB"/>
    <property type="match status" value="1"/>
</dbReference>
<evidence type="ECO:0000256" key="2">
    <source>
        <dbReference type="ARBA" id="ARBA00023125"/>
    </source>
</evidence>
<dbReference type="PROSITE" id="PS51898">
    <property type="entry name" value="TYR_RECOMBINASE"/>
    <property type="match status" value="1"/>
</dbReference>
<dbReference type="PANTHER" id="PTHR30349:SF41">
    <property type="entry name" value="INTEGRASE_RECOMBINASE PROTEIN MJ0367-RELATED"/>
    <property type="match status" value="1"/>
</dbReference>
<gene>
    <name evidence="7" type="ORF">B8W69_26430</name>
</gene>
<keyword evidence="8" id="KW-1185">Reference proteome</keyword>
<protein>
    <submittedName>
        <fullName evidence="7">Integrase</fullName>
    </submittedName>
</protein>
<sequence length="553" mass="62747">MAPQLRLEFQYALQCRYDARCRVAPPRLVTPAVRLVSTLGIASLLELSEEQWRVTARPDQSLIFLLDARYAIEALRDGTGWEIEYPRDIWRLDRLPGIAGPGGRPCGRDRLRFDRITHPRLRDLCKRWTRLRLTSGLSIGAARAGVDALIRFSDFLALVGVDSLADIDRTLLERYLAHAMSQPGGNNIKRHRIGSLNVFFHAVRQHGWDDSLPARAAFYVGDTPPIHVQVDRRLAEFVMAQVESSANLDRWSDPSAKLVTLILTRCGLRVSSALSLAFDCVVHDGQGAPYLRYFNTKMKREAAVPIDEQLEAAIGEQQRRILARWPDGTPLLFPRERSNVSGTIPLDPGTYRTKLNCWLQACEIRDEHGRPVRLTPHQWRHTFACRLINRDVPQEIVRVLLDHSSHTMTARYAKLTDQTVRRHWQQATKVNIKGERVSIDPEGPLAQAQWAKTRYGMSTQTLPNGYCGLPLQRTCPHANACLTCPVFLTGPEFLPELREQQRRTLTLIDVSERGGQTRMVEMNQQVLTNLDRMITEVEKTMTEDEDTDAADAS</sequence>
<feature type="domain" description="Tyr recombinase" evidence="5">
    <location>
        <begin position="232"/>
        <end position="425"/>
    </location>
</feature>
<dbReference type="InterPro" id="IPR044068">
    <property type="entry name" value="CB"/>
</dbReference>
<evidence type="ECO:0000313" key="8">
    <source>
        <dbReference type="Proteomes" id="UP000242320"/>
    </source>
</evidence>
<dbReference type="GO" id="GO:0003677">
    <property type="term" value="F:DNA binding"/>
    <property type="evidence" value="ECO:0007669"/>
    <property type="project" value="UniProtKB-UniRule"/>
</dbReference>
<dbReference type="Pfam" id="PF00589">
    <property type="entry name" value="Phage_integrase"/>
    <property type="match status" value="1"/>
</dbReference>
<evidence type="ECO:0000256" key="3">
    <source>
        <dbReference type="ARBA" id="ARBA00023172"/>
    </source>
</evidence>
<evidence type="ECO:0000259" key="5">
    <source>
        <dbReference type="PROSITE" id="PS51898"/>
    </source>
</evidence>
<evidence type="ECO:0000259" key="6">
    <source>
        <dbReference type="PROSITE" id="PS51900"/>
    </source>
</evidence>
<proteinExistence type="inferred from homology"/>
<feature type="domain" description="Core-binding (CB)" evidence="6">
    <location>
        <begin position="119"/>
        <end position="204"/>
    </location>
</feature>
<keyword evidence="2 4" id="KW-0238">DNA-binding</keyword>
<dbReference type="AlphaFoldDB" id="A0A1X2KL10"/>
<dbReference type="PANTHER" id="PTHR30349">
    <property type="entry name" value="PHAGE INTEGRASE-RELATED"/>
    <property type="match status" value="1"/>
</dbReference>
<name>A0A1X2KL10_9MYCO</name>
<dbReference type="InterPro" id="IPR011010">
    <property type="entry name" value="DNA_brk_join_enz"/>
</dbReference>
<dbReference type="GO" id="GO:0006310">
    <property type="term" value="P:DNA recombination"/>
    <property type="evidence" value="ECO:0007669"/>
    <property type="project" value="UniProtKB-KW"/>
</dbReference>
<dbReference type="EMBL" id="NCXM01000039">
    <property type="protein sequence ID" value="OSC22377.1"/>
    <property type="molecule type" value="Genomic_DNA"/>
</dbReference>
<dbReference type="Gene3D" id="1.10.443.10">
    <property type="entry name" value="Intergrase catalytic core"/>
    <property type="match status" value="1"/>
</dbReference>
<dbReference type="InterPro" id="IPR050090">
    <property type="entry name" value="Tyrosine_recombinase_XerCD"/>
</dbReference>
<comment type="caution">
    <text evidence="7">The sequence shown here is derived from an EMBL/GenBank/DDBJ whole genome shotgun (WGS) entry which is preliminary data.</text>
</comment>
<dbReference type="InterPro" id="IPR013762">
    <property type="entry name" value="Integrase-like_cat_sf"/>
</dbReference>
<organism evidence="7 8">
    <name type="scientific">Mycolicibacterium vulneris</name>
    <dbReference type="NCBI Taxonomy" id="547163"/>
    <lineage>
        <taxon>Bacteria</taxon>
        <taxon>Bacillati</taxon>
        <taxon>Actinomycetota</taxon>
        <taxon>Actinomycetes</taxon>
        <taxon>Mycobacteriales</taxon>
        <taxon>Mycobacteriaceae</taxon>
        <taxon>Mycolicibacterium</taxon>
    </lineage>
</organism>
<dbReference type="SUPFAM" id="SSF56349">
    <property type="entry name" value="DNA breaking-rejoining enzymes"/>
    <property type="match status" value="1"/>
</dbReference>